<reference evidence="1 2" key="1">
    <citation type="submission" date="2011-03" db="EMBL/GenBank/DDBJ databases">
        <title>The complete genome of Archaeoglobus veneficus SNP6.</title>
        <authorList>
            <consortium name="US DOE Joint Genome Institute (JGI-PGF)"/>
            <person name="Lucas S."/>
            <person name="Copeland A."/>
            <person name="Lapidus A."/>
            <person name="Bruce D."/>
            <person name="Goodwin L."/>
            <person name="Pitluck S."/>
            <person name="Kyrpides N."/>
            <person name="Mavromatis K."/>
            <person name="Pagani I."/>
            <person name="Ivanova N."/>
            <person name="Mikhailova N."/>
            <person name="Lu M."/>
            <person name="Detter J.C."/>
            <person name="Tapia R."/>
            <person name="Han C."/>
            <person name="Land M."/>
            <person name="Hauser L."/>
            <person name="Markowitz V."/>
            <person name="Cheng J.-F."/>
            <person name="Hugenholtz P."/>
            <person name="Woyke T."/>
            <person name="Wu D."/>
            <person name="Spring S."/>
            <person name="Brambilla E."/>
            <person name="Klenk H.-P."/>
            <person name="Eisen J.A."/>
        </authorList>
    </citation>
    <scope>NUCLEOTIDE SEQUENCE [LARGE SCALE GENOMIC DNA]</scope>
    <source>
        <strain>SNP6</strain>
    </source>
</reference>
<dbReference type="Gene3D" id="3.40.91.30">
    <property type="match status" value="1"/>
</dbReference>
<organism evidence="1 2">
    <name type="scientific">Archaeoglobus veneficus (strain DSM 11195 / SNP6)</name>
    <dbReference type="NCBI Taxonomy" id="693661"/>
    <lineage>
        <taxon>Archaea</taxon>
        <taxon>Methanobacteriati</taxon>
        <taxon>Methanobacteriota</taxon>
        <taxon>Archaeoglobi</taxon>
        <taxon>Archaeoglobales</taxon>
        <taxon>Archaeoglobaceae</taxon>
        <taxon>Archaeoglobus</taxon>
    </lineage>
</organism>
<accession>F2KQ35</accession>
<sequence>MLPKELLEVRKSRGKILPKFAGDKDYALAERIIKIFKAGKGRKYGSILSALKSLENAENYRKVRGLARVMENFCADKACMFYVSSPLDPVEVRLYLFEKGYVTTKKERQRVIEYAARYFNTTPEEIERAMFADRDEELILVDVRQINADTLIRLYNLSLLQTALFNCLRMTFWTSSNHKEIFRRIKWLGLMYELYEEGDQILTDVTGPASILKMTRKYGTSMAKIVPSIVKADRWWIRAEILDDSGKIYILEIDDSYKHLFPERDEKVEYDSSLEEEFVRKLRAIKPDIEVVREPDVVKAGRYAFVPDFLIRKGEKEVYVEIAGFWTPEYVEKKIEKVKEAGIPLILIAREEFGEGKLKSEDVIMFSKKMPYSEIVKRINAYLRRDVKEIEFREDVVNLKELSNAYGVSVKEIAALIPEDYILAGSYAVKRKVFERMSVEVEHANPEKLSDVAHILEKYGVGCDILPDMGYRIKWIGLTEEDAIIEKVSKNCKTY</sequence>
<proteinExistence type="predicted"/>
<dbReference type="Pfam" id="PF05626">
    <property type="entry name" value="DUF790"/>
    <property type="match status" value="1"/>
</dbReference>
<dbReference type="InterPro" id="IPR008508">
    <property type="entry name" value="Bax1"/>
</dbReference>
<evidence type="ECO:0000313" key="1">
    <source>
        <dbReference type="EMBL" id="AEA47638.1"/>
    </source>
</evidence>
<dbReference type="EMBL" id="CP002588">
    <property type="protein sequence ID" value="AEA47638.1"/>
    <property type="molecule type" value="Genomic_DNA"/>
</dbReference>
<name>F2KQ35_ARCVS</name>
<dbReference type="eggNOG" id="arCOG04356">
    <property type="taxonomic scope" value="Archaea"/>
</dbReference>
<dbReference type="RefSeq" id="WP_013684294.1">
    <property type="nucleotide sequence ID" value="NC_015320.1"/>
</dbReference>
<gene>
    <name evidence="1" type="ordered locus">Arcve_1638</name>
</gene>
<dbReference type="Proteomes" id="UP000008136">
    <property type="component" value="Chromosome"/>
</dbReference>
<dbReference type="KEGG" id="ave:Arcve_1638"/>
<keyword evidence="2" id="KW-1185">Reference proteome</keyword>
<dbReference type="PIRSF" id="PIRSF019435">
    <property type="entry name" value="UCP019435"/>
    <property type="match status" value="1"/>
</dbReference>
<dbReference type="HOGENOM" id="CLU_038336_0_0_2"/>
<dbReference type="OrthoDB" id="57367at2157"/>
<dbReference type="GeneID" id="10394764"/>
<dbReference type="PANTHER" id="PTHR39640:SF1">
    <property type="entry name" value="DUF790 FAMILY PROTEIN"/>
    <property type="match status" value="1"/>
</dbReference>
<dbReference type="PANTHER" id="PTHR39640">
    <property type="entry name" value="VNG6129C"/>
    <property type="match status" value="1"/>
</dbReference>
<protein>
    <submittedName>
        <fullName evidence="1">Uncharacterized protein</fullName>
    </submittedName>
</protein>
<dbReference type="STRING" id="693661.Arcve_1638"/>
<evidence type="ECO:0000313" key="2">
    <source>
        <dbReference type="Proteomes" id="UP000008136"/>
    </source>
</evidence>
<dbReference type="AlphaFoldDB" id="F2KQ35"/>